<evidence type="ECO:0000313" key="2">
    <source>
        <dbReference type="EMBL" id="ANP45558.1"/>
    </source>
</evidence>
<sequence length="93" mass="9955">MKFRLPHLTPVAKAQLWGMGVGLGTALLAVEHTQVGYRIFLVGAAGAWVASEYFLARRLVGSDWKTLAVAILSGVSFPWIGFIIAFGLNAIAP</sequence>
<evidence type="ECO:0000313" key="3">
    <source>
        <dbReference type="Proteomes" id="UP000092498"/>
    </source>
</evidence>
<name>A0A1B1AG78_9PROT</name>
<dbReference type="EMBL" id="CP013244">
    <property type="protein sequence ID" value="ANP45558.1"/>
    <property type="molecule type" value="Genomic_DNA"/>
</dbReference>
<keyword evidence="1" id="KW-0472">Membrane</keyword>
<dbReference type="OrthoDB" id="9869936at2"/>
<protein>
    <submittedName>
        <fullName evidence="2">Uncharacterized protein</fullName>
    </submittedName>
</protein>
<feature type="transmembrane region" description="Helical" evidence="1">
    <location>
        <begin position="67"/>
        <end position="92"/>
    </location>
</feature>
<keyword evidence="3" id="KW-1185">Reference proteome</keyword>
<dbReference type="Proteomes" id="UP000092498">
    <property type="component" value="Chromosome"/>
</dbReference>
<proteinExistence type="predicted"/>
<dbReference type="STRING" id="1759059.ATE48_06330"/>
<gene>
    <name evidence="2" type="ORF">ATE48_06330</name>
</gene>
<dbReference type="KEGG" id="cbot:ATE48_06330"/>
<keyword evidence="1" id="KW-0812">Transmembrane</keyword>
<dbReference type="InParanoid" id="A0A1B1AG78"/>
<keyword evidence="1" id="KW-1133">Transmembrane helix</keyword>
<accession>A0A1B1AG78</accession>
<feature type="transmembrane region" description="Helical" evidence="1">
    <location>
        <begin position="36"/>
        <end position="55"/>
    </location>
</feature>
<organism evidence="2 3">
    <name type="scientific">Candidatus Viadribacter manganicus</name>
    <dbReference type="NCBI Taxonomy" id="1759059"/>
    <lineage>
        <taxon>Bacteria</taxon>
        <taxon>Pseudomonadati</taxon>
        <taxon>Pseudomonadota</taxon>
        <taxon>Alphaproteobacteria</taxon>
        <taxon>Hyphomonadales</taxon>
        <taxon>Hyphomonadaceae</taxon>
        <taxon>Candidatus Viadribacter</taxon>
    </lineage>
</organism>
<dbReference type="RefSeq" id="WP_066769064.1">
    <property type="nucleotide sequence ID" value="NZ_CP013244.1"/>
</dbReference>
<reference evidence="2 3" key="1">
    <citation type="submission" date="2015-11" db="EMBL/GenBank/DDBJ databases">
        <title>Whole-Genome Sequence of Candidatus Oderbacter manganicum from the National Park Lower Oder Valley, Germany.</title>
        <authorList>
            <person name="Braun B."/>
            <person name="Liere K."/>
            <person name="Szewzyk U."/>
        </authorList>
    </citation>
    <scope>NUCLEOTIDE SEQUENCE [LARGE SCALE GENOMIC DNA]</scope>
    <source>
        <strain evidence="2 3">OTSz_A_272</strain>
    </source>
</reference>
<dbReference type="AlphaFoldDB" id="A0A1B1AG78"/>
<feature type="transmembrane region" description="Helical" evidence="1">
    <location>
        <begin position="12"/>
        <end position="30"/>
    </location>
</feature>
<evidence type="ECO:0000256" key="1">
    <source>
        <dbReference type="SAM" id="Phobius"/>
    </source>
</evidence>